<dbReference type="GO" id="GO:0004252">
    <property type="term" value="F:serine-type endopeptidase activity"/>
    <property type="evidence" value="ECO:0007669"/>
    <property type="project" value="InterPro"/>
</dbReference>
<evidence type="ECO:0000256" key="1">
    <source>
        <dbReference type="ARBA" id="ARBA00010541"/>
    </source>
</evidence>
<gene>
    <name evidence="8" type="ORF">GCM10011410_20860</name>
</gene>
<feature type="region of interest" description="Disordered" evidence="5">
    <location>
        <begin position="1"/>
        <end position="76"/>
    </location>
</feature>
<dbReference type="InterPro" id="IPR043504">
    <property type="entry name" value="Peptidase_S1_PA_chymotrypsin"/>
</dbReference>
<feature type="transmembrane region" description="Helical" evidence="6">
    <location>
        <begin position="81"/>
        <end position="106"/>
    </location>
</feature>
<keyword evidence="6" id="KW-0812">Transmembrane</keyword>
<dbReference type="PROSITE" id="PS50106">
    <property type="entry name" value="PDZ"/>
    <property type="match status" value="1"/>
</dbReference>
<organism evidence="8 9">
    <name type="scientific">Hoyosella rhizosphaerae</name>
    <dbReference type="NCBI Taxonomy" id="1755582"/>
    <lineage>
        <taxon>Bacteria</taxon>
        <taxon>Bacillati</taxon>
        <taxon>Actinomycetota</taxon>
        <taxon>Actinomycetes</taxon>
        <taxon>Mycobacteriales</taxon>
        <taxon>Hoyosellaceae</taxon>
        <taxon>Hoyosella</taxon>
    </lineage>
</organism>
<keyword evidence="6" id="KW-0472">Membrane</keyword>
<dbReference type="AlphaFoldDB" id="A0A916UCY7"/>
<keyword evidence="9" id="KW-1185">Reference proteome</keyword>
<reference evidence="8" key="2">
    <citation type="submission" date="2020-09" db="EMBL/GenBank/DDBJ databases">
        <authorList>
            <person name="Sun Q."/>
            <person name="Zhou Y."/>
        </authorList>
    </citation>
    <scope>NUCLEOTIDE SEQUENCE</scope>
    <source>
        <strain evidence="8">CGMCC 1.15478</strain>
    </source>
</reference>
<dbReference type="SUPFAM" id="SSF50494">
    <property type="entry name" value="Trypsin-like serine proteases"/>
    <property type="match status" value="1"/>
</dbReference>
<dbReference type="InterPro" id="IPR051201">
    <property type="entry name" value="Chloro_Bact_Ser_Proteases"/>
</dbReference>
<feature type="domain" description="PDZ" evidence="7">
    <location>
        <begin position="338"/>
        <end position="396"/>
    </location>
</feature>
<evidence type="ECO:0000256" key="5">
    <source>
        <dbReference type="SAM" id="MobiDB-lite"/>
    </source>
</evidence>
<protein>
    <submittedName>
        <fullName evidence="8">Peptidase S1</fullName>
    </submittedName>
</protein>
<dbReference type="Gene3D" id="2.30.42.10">
    <property type="match status" value="1"/>
</dbReference>
<dbReference type="GO" id="GO:0006508">
    <property type="term" value="P:proteolysis"/>
    <property type="evidence" value="ECO:0007669"/>
    <property type="project" value="UniProtKB-KW"/>
</dbReference>
<dbReference type="FunFam" id="2.40.10.10:FF:000001">
    <property type="entry name" value="Periplasmic serine protease DegS"/>
    <property type="match status" value="1"/>
</dbReference>
<comment type="caution">
    <text evidence="8">The sequence shown here is derived from an EMBL/GenBank/DDBJ whole genome shotgun (WGS) entry which is preliminary data.</text>
</comment>
<evidence type="ECO:0000256" key="3">
    <source>
        <dbReference type="ARBA" id="ARBA00022801"/>
    </source>
</evidence>
<dbReference type="SUPFAM" id="SSF50156">
    <property type="entry name" value="PDZ domain-like"/>
    <property type="match status" value="1"/>
</dbReference>
<dbReference type="InterPro" id="IPR001478">
    <property type="entry name" value="PDZ"/>
</dbReference>
<sequence length="443" mass="44869">MSDDHSRSDRPGNASQPPEDYWRHPGASQPPSQDSFSDYDAPPTAGAPTAGNVTNPDPQAAPEPQSSLAPQMTKGRRSTRATIAAAAVVLALVSGLVGGLVGASWVNRDVSTTSEFGGQLPSVSDPTAEAPEGSVQWAAERVLPSVVKIDINTPTATGSGSGVILTDDGVILTNNHVIAGSDGSVDVSFNDGSVAQGRVIAGDAMFDIAVVQVEGRSNLTPIEIGSSDNLKVGQPVVAIGSPLGLSATVTTGIVSALNRPVFAAGDNEEETSVIDAIQTDAAINPGNSGGALVNLNGELVGINTAIATLGTGPGARPGSIGLGFSIPIDQAQRVAQELLETGTVRKSALGVMVNLGDPQRGALVTEVLPGSAAEAAGIPEGALIVGFDGRTITSATALIAAVRSKVPGTVVEIEWVQPGADTSVVGRGQLQRTQVELLEDLQR</sequence>
<keyword evidence="4" id="KW-0720">Serine protease</keyword>
<proteinExistence type="inferred from homology"/>
<evidence type="ECO:0000313" key="8">
    <source>
        <dbReference type="EMBL" id="GGC67987.1"/>
    </source>
</evidence>
<dbReference type="InterPro" id="IPR001940">
    <property type="entry name" value="Peptidase_S1C"/>
</dbReference>
<dbReference type="Pfam" id="PF00595">
    <property type="entry name" value="PDZ"/>
    <property type="match status" value="1"/>
</dbReference>
<evidence type="ECO:0000256" key="6">
    <source>
        <dbReference type="SAM" id="Phobius"/>
    </source>
</evidence>
<dbReference type="SMART" id="SM00228">
    <property type="entry name" value="PDZ"/>
    <property type="match status" value="1"/>
</dbReference>
<evidence type="ECO:0000256" key="4">
    <source>
        <dbReference type="ARBA" id="ARBA00022825"/>
    </source>
</evidence>
<keyword evidence="3" id="KW-0378">Hydrolase</keyword>
<dbReference type="Proteomes" id="UP000641514">
    <property type="component" value="Unassembled WGS sequence"/>
</dbReference>
<dbReference type="InterPro" id="IPR009003">
    <property type="entry name" value="Peptidase_S1_PA"/>
</dbReference>
<keyword evidence="6" id="KW-1133">Transmembrane helix</keyword>
<dbReference type="RefSeq" id="WP_229675913.1">
    <property type="nucleotide sequence ID" value="NZ_BMJH01000002.1"/>
</dbReference>
<comment type="similarity">
    <text evidence="1">Belongs to the peptidase S1C family.</text>
</comment>
<evidence type="ECO:0000259" key="7">
    <source>
        <dbReference type="PROSITE" id="PS50106"/>
    </source>
</evidence>
<name>A0A916UCY7_9ACTN</name>
<accession>A0A916UCY7</accession>
<dbReference type="PANTHER" id="PTHR43343">
    <property type="entry name" value="PEPTIDASE S12"/>
    <property type="match status" value="1"/>
</dbReference>
<keyword evidence="2" id="KW-0645">Protease</keyword>
<dbReference type="PANTHER" id="PTHR43343:SF3">
    <property type="entry name" value="PROTEASE DO-LIKE 8, CHLOROPLASTIC"/>
    <property type="match status" value="1"/>
</dbReference>
<dbReference type="EMBL" id="BMJH01000002">
    <property type="protein sequence ID" value="GGC67987.1"/>
    <property type="molecule type" value="Genomic_DNA"/>
</dbReference>
<dbReference type="Gene3D" id="2.40.10.10">
    <property type="entry name" value="Trypsin-like serine proteases"/>
    <property type="match status" value="2"/>
</dbReference>
<dbReference type="PRINTS" id="PR00834">
    <property type="entry name" value="PROTEASES2C"/>
</dbReference>
<dbReference type="InterPro" id="IPR036034">
    <property type="entry name" value="PDZ_sf"/>
</dbReference>
<dbReference type="Pfam" id="PF13365">
    <property type="entry name" value="Trypsin_2"/>
    <property type="match status" value="1"/>
</dbReference>
<feature type="compositionally biased region" description="Basic and acidic residues" evidence="5">
    <location>
        <begin position="1"/>
        <end position="10"/>
    </location>
</feature>
<evidence type="ECO:0000256" key="2">
    <source>
        <dbReference type="ARBA" id="ARBA00022670"/>
    </source>
</evidence>
<reference evidence="8" key="1">
    <citation type="journal article" date="2014" name="Int. J. Syst. Evol. Microbiol.">
        <title>Complete genome sequence of Corynebacterium casei LMG S-19264T (=DSM 44701T), isolated from a smear-ripened cheese.</title>
        <authorList>
            <consortium name="US DOE Joint Genome Institute (JGI-PGF)"/>
            <person name="Walter F."/>
            <person name="Albersmeier A."/>
            <person name="Kalinowski J."/>
            <person name="Ruckert C."/>
        </authorList>
    </citation>
    <scope>NUCLEOTIDE SEQUENCE</scope>
    <source>
        <strain evidence="8">CGMCC 1.15478</strain>
    </source>
</reference>
<evidence type="ECO:0000313" key="9">
    <source>
        <dbReference type="Proteomes" id="UP000641514"/>
    </source>
</evidence>
<feature type="compositionally biased region" description="Low complexity" evidence="5">
    <location>
        <begin position="41"/>
        <end position="51"/>
    </location>
</feature>